<dbReference type="AlphaFoldDB" id="A0A0D3KEG7"/>
<sequence length="226" mass="24480">MIMPRDTRPRGDTKPRGASRVGAFLLAAGVFFAGYSAGTCAAAHGAAQLAARQQRQAMREVDVIRNAQAMRWASDRGPASVPPEKVARRAVPPAEKGGSLDDGWWGFGATGYEKDDTSFYANCTQGWNYLRGDCKIMQSFDIGAPAEGRPHSHGGIDEGTFQVDLWLNPTNTAPLLLKPFYAGAHGAWSAGYWAKTWVLYPIPDLKLPSSIDSPQHQLCAFSGMFC</sequence>
<keyword evidence="3" id="KW-1185">Reference proteome</keyword>
<dbReference type="HOGENOM" id="CLU_1226769_0_0_1"/>
<organism evidence="2 3">
    <name type="scientific">Emiliania huxleyi (strain CCMP1516)</name>
    <dbReference type="NCBI Taxonomy" id="280463"/>
    <lineage>
        <taxon>Eukaryota</taxon>
        <taxon>Haptista</taxon>
        <taxon>Haptophyta</taxon>
        <taxon>Prymnesiophyceae</taxon>
        <taxon>Isochrysidales</taxon>
        <taxon>Noelaerhabdaceae</taxon>
        <taxon>Emiliania</taxon>
    </lineage>
</organism>
<evidence type="ECO:0000313" key="3">
    <source>
        <dbReference type="Proteomes" id="UP000013827"/>
    </source>
</evidence>
<dbReference type="Proteomes" id="UP000013827">
    <property type="component" value="Unassembled WGS sequence"/>
</dbReference>
<dbReference type="KEGG" id="ehx:EMIHUDRAFT_441330"/>
<evidence type="ECO:0000256" key="1">
    <source>
        <dbReference type="SAM" id="MobiDB-lite"/>
    </source>
</evidence>
<dbReference type="PaxDb" id="2903-EOD34152"/>
<dbReference type="RefSeq" id="XP_005786581.1">
    <property type="nucleotide sequence ID" value="XM_005786524.1"/>
</dbReference>
<reference evidence="3" key="1">
    <citation type="journal article" date="2013" name="Nature">
        <title>Pan genome of the phytoplankton Emiliania underpins its global distribution.</title>
        <authorList>
            <person name="Read B.A."/>
            <person name="Kegel J."/>
            <person name="Klute M.J."/>
            <person name="Kuo A."/>
            <person name="Lefebvre S.C."/>
            <person name="Maumus F."/>
            <person name="Mayer C."/>
            <person name="Miller J."/>
            <person name="Monier A."/>
            <person name="Salamov A."/>
            <person name="Young J."/>
            <person name="Aguilar M."/>
            <person name="Claverie J.M."/>
            <person name="Frickenhaus S."/>
            <person name="Gonzalez K."/>
            <person name="Herman E.K."/>
            <person name="Lin Y.C."/>
            <person name="Napier J."/>
            <person name="Ogata H."/>
            <person name="Sarno A.F."/>
            <person name="Shmutz J."/>
            <person name="Schroeder D."/>
            <person name="de Vargas C."/>
            <person name="Verret F."/>
            <person name="von Dassow P."/>
            <person name="Valentin K."/>
            <person name="Van de Peer Y."/>
            <person name="Wheeler G."/>
            <person name="Dacks J.B."/>
            <person name="Delwiche C.F."/>
            <person name="Dyhrman S.T."/>
            <person name="Glockner G."/>
            <person name="John U."/>
            <person name="Richards T."/>
            <person name="Worden A.Z."/>
            <person name="Zhang X."/>
            <person name="Grigoriev I.V."/>
            <person name="Allen A.E."/>
            <person name="Bidle K."/>
            <person name="Borodovsky M."/>
            <person name="Bowler C."/>
            <person name="Brownlee C."/>
            <person name="Cock J.M."/>
            <person name="Elias M."/>
            <person name="Gladyshev V.N."/>
            <person name="Groth M."/>
            <person name="Guda C."/>
            <person name="Hadaegh A."/>
            <person name="Iglesias-Rodriguez M.D."/>
            <person name="Jenkins J."/>
            <person name="Jones B.M."/>
            <person name="Lawson T."/>
            <person name="Leese F."/>
            <person name="Lindquist E."/>
            <person name="Lobanov A."/>
            <person name="Lomsadze A."/>
            <person name="Malik S.B."/>
            <person name="Marsh M.E."/>
            <person name="Mackinder L."/>
            <person name="Mock T."/>
            <person name="Mueller-Roeber B."/>
            <person name="Pagarete A."/>
            <person name="Parker M."/>
            <person name="Probert I."/>
            <person name="Quesneville H."/>
            <person name="Raines C."/>
            <person name="Rensing S.A."/>
            <person name="Riano-Pachon D.M."/>
            <person name="Richier S."/>
            <person name="Rokitta S."/>
            <person name="Shiraiwa Y."/>
            <person name="Soanes D.M."/>
            <person name="van der Giezen M."/>
            <person name="Wahlund T.M."/>
            <person name="Williams B."/>
            <person name="Wilson W."/>
            <person name="Wolfe G."/>
            <person name="Wurch L.L."/>
        </authorList>
    </citation>
    <scope>NUCLEOTIDE SEQUENCE</scope>
</reference>
<protein>
    <submittedName>
        <fullName evidence="2">Uncharacterized protein</fullName>
    </submittedName>
</protein>
<accession>A0A0D3KEG7</accession>
<name>A0A0D3KEG7_EMIH1</name>
<reference evidence="2" key="2">
    <citation type="submission" date="2024-10" db="UniProtKB">
        <authorList>
            <consortium name="EnsemblProtists"/>
        </authorList>
    </citation>
    <scope>IDENTIFICATION</scope>
</reference>
<dbReference type="EnsemblProtists" id="EOD34152">
    <property type="protein sequence ID" value="EOD34152"/>
    <property type="gene ID" value="EMIHUDRAFT_441330"/>
</dbReference>
<dbReference type="GeneID" id="17279423"/>
<feature type="region of interest" description="Disordered" evidence="1">
    <location>
        <begin position="74"/>
        <end position="95"/>
    </location>
</feature>
<evidence type="ECO:0000313" key="2">
    <source>
        <dbReference type="EnsemblProtists" id="EOD34152"/>
    </source>
</evidence>
<proteinExistence type="predicted"/>